<dbReference type="AlphaFoldDB" id="A0A5M8R059"/>
<dbReference type="EMBL" id="VBSN01000027">
    <property type="protein sequence ID" value="KAA6440336.1"/>
    <property type="molecule type" value="Genomic_DNA"/>
</dbReference>
<feature type="signal peptide" evidence="1">
    <location>
        <begin position="1"/>
        <end position="21"/>
    </location>
</feature>
<sequence>MKQKITLILTMLLCSYGLLFAQPKIAPTDQGDYGLNKLPTDWLASPSMETAVSSQTHLGGNALYTWVKAGSPQTIIGPSKFLSMFAKPTYPSSPYVKTAITGLVIGHPYEIIYRSMTSRYRINKVPQEIVEYYLPGFNIGLEGKSLASTFPPSFDSWSDAKTLTFKATKSDEWLVVAPHASTLTNTVLNFQVSTIKDLCKSGINEVVLNSTTITPVCPVKTGDLTSAFTGNIPQGAELVWYTTPTHDPGTWVADPTKAPAGTYYAFFYDQGNDCFNTNNSTAAVTVDNIICIPPPVCKAGTAQAILSQTSVSASCPDLKFDLSTITVSNKPAGTELVWFDNATHTNPKQISGADLQAVGPGTYYAFYYDAAMNCYNTNQSEASVLVKDDCFCAASIDGTREVQITTKNLTNVCNSNTVNLNDALESLDPLPNTVIVWFDNPTHTNPTKIANPEAVGAGVYYPFYWDPVMDCYNTDLSENGVTVTIKACTDLTPSMQIDDRSFNAGADRDFIVKLTEINGGATSGQIEFTITKLSGFDITYPIFSGNSNVSGSTPNENGNWEFSENDNLIFVKSKPGVIIPANGQALIGFHIKRKDGVPVHTTQNITPTIVAGTGGDLNDLNNNTVTSVDANN</sequence>
<reference evidence="2 3" key="1">
    <citation type="submission" date="2019-05" db="EMBL/GenBank/DDBJ databases">
        <authorList>
            <person name="Qu J.-H."/>
        </authorList>
    </citation>
    <scope>NUCLEOTIDE SEQUENCE [LARGE SCALE GENOMIC DNA]</scope>
    <source>
        <strain evidence="2 3">NS28</strain>
    </source>
</reference>
<evidence type="ECO:0008006" key="4">
    <source>
        <dbReference type="Google" id="ProtNLM"/>
    </source>
</evidence>
<evidence type="ECO:0000256" key="1">
    <source>
        <dbReference type="SAM" id="SignalP"/>
    </source>
</evidence>
<comment type="caution">
    <text evidence="2">The sequence shown here is derived from an EMBL/GenBank/DDBJ whole genome shotgun (WGS) entry which is preliminary data.</text>
</comment>
<evidence type="ECO:0000313" key="3">
    <source>
        <dbReference type="Proteomes" id="UP000323994"/>
    </source>
</evidence>
<protein>
    <recommendedName>
        <fullName evidence="4">Ig-like domain-containing protein</fullName>
    </recommendedName>
</protein>
<accession>A0A5M8R059</accession>
<dbReference type="OrthoDB" id="951012at2"/>
<evidence type="ECO:0000313" key="2">
    <source>
        <dbReference type="EMBL" id="KAA6440336.1"/>
    </source>
</evidence>
<keyword evidence="3" id="KW-1185">Reference proteome</keyword>
<organism evidence="2 3">
    <name type="scientific">Dyadobacter flavalbus</name>
    <dbReference type="NCBI Taxonomy" id="2579942"/>
    <lineage>
        <taxon>Bacteria</taxon>
        <taxon>Pseudomonadati</taxon>
        <taxon>Bacteroidota</taxon>
        <taxon>Cytophagia</taxon>
        <taxon>Cytophagales</taxon>
        <taxon>Spirosomataceae</taxon>
        <taxon>Dyadobacter</taxon>
    </lineage>
</organism>
<name>A0A5M8R059_9BACT</name>
<proteinExistence type="predicted"/>
<dbReference type="Proteomes" id="UP000323994">
    <property type="component" value="Unassembled WGS sequence"/>
</dbReference>
<gene>
    <name evidence="2" type="ORF">FEM33_06950</name>
</gene>
<dbReference type="RefSeq" id="WP_139011349.1">
    <property type="nucleotide sequence ID" value="NZ_VBSN01000027.1"/>
</dbReference>
<feature type="chain" id="PRO_5024297112" description="Ig-like domain-containing protein" evidence="1">
    <location>
        <begin position="22"/>
        <end position="632"/>
    </location>
</feature>
<keyword evidence="1" id="KW-0732">Signal</keyword>